<keyword evidence="2" id="KW-1185">Reference proteome</keyword>
<evidence type="ECO:0000313" key="2">
    <source>
        <dbReference type="Proteomes" id="UP000299102"/>
    </source>
</evidence>
<gene>
    <name evidence="1" type="ORF">EVAR_2586_1</name>
</gene>
<evidence type="ECO:0000313" key="1">
    <source>
        <dbReference type="EMBL" id="GBP03117.1"/>
    </source>
</evidence>
<dbReference type="Proteomes" id="UP000299102">
    <property type="component" value="Unassembled WGS sequence"/>
</dbReference>
<protein>
    <submittedName>
        <fullName evidence="1">Uncharacterized protein</fullName>
    </submittedName>
</protein>
<sequence>MVEFGPLGDQLYRLFTHDVEGVTQLSRQVSKNKERAWPSVSRGRSPCLKRTAKCCPGRELLSATRVLEEVYKRQLTDAGAGGRCAKDIRLTNLSTHWRYFTHVRKSENGKRRPLRSVPLLTFCVVRSIDEIQINPLN</sequence>
<comment type="caution">
    <text evidence="1">The sequence shown here is derived from an EMBL/GenBank/DDBJ whole genome shotgun (WGS) entry which is preliminary data.</text>
</comment>
<name>A0A4C1SP68_EUMVA</name>
<dbReference type="EMBL" id="BGZK01000009">
    <property type="protein sequence ID" value="GBP03117.1"/>
    <property type="molecule type" value="Genomic_DNA"/>
</dbReference>
<accession>A0A4C1SP68</accession>
<organism evidence="1 2">
    <name type="scientific">Eumeta variegata</name>
    <name type="common">Bagworm moth</name>
    <name type="synonym">Eumeta japonica</name>
    <dbReference type="NCBI Taxonomy" id="151549"/>
    <lineage>
        <taxon>Eukaryota</taxon>
        <taxon>Metazoa</taxon>
        <taxon>Ecdysozoa</taxon>
        <taxon>Arthropoda</taxon>
        <taxon>Hexapoda</taxon>
        <taxon>Insecta</taxon>
        <taxon>Pterygota</taxon>
        <taxon>Neoptera</taxon>
        <taxon>Endopterygota</taxon>
        <taxon>Lepidoptera</taxon>
        <taxon>Glossata</taxon>
        <taxon>Ditrysia</taxon>
        <taxon>Tineoidea</taxon>
        <taxon>Psychidae</taxon>
        <taxon>Oiketicinae</taxon>
        <taxon>Eumeta</taxon>
    </lineage>
</organism>
<reference evidence="1 2" key="1">
    <citation type="journal article" date="2019" name="Commun. Biol.">
        <title>The bagworm genome reveals a unique fibroin gene that provides high tensile strength.</title>
        <authorList>
            <person name="Kono N."/>
            <person name="Nakamura H."/>
            <person name="Ohtoshi R."/>
            <person name="Tomita M."/>
            <person name="Numata K."/>
            <person name="Arakawa K."/>
        </authorList>
    </citation>
    <scope>NUCLEOTIDE SEQUENCE [LARGE SCALE GENOMIC DNA]</scope>
</reference>
<dbReference type="AlphaFoldDB" id="A0A4C1SP68"/>
<proteinExistence type="predicted"/>